<keyword evidence="3" id="KW-1185">Reference proteome</keyword>
<dbReference type="VEuPathDB" id="VectorBase:LDEU004709"/>
<dbReference type="PANTHER" id="PTHR24410:SF23">
    <property type="entry name" value="BTB DOMAIN-CONTAINING PROTEIN-RELATED"/>
    <property type="match status" value="1"/>
</dbReference>
<accession>A0A443SIH3</accession>
<evidence type="ECO:0000313" key="3">
    <source>
        <dbReference type="Proteomes" id="UP000288716"/>
    </source>
</evidence>
<dbReference type="PANTHER" id="PTHR24410">
    <property type="entry name" value="HL07962P-RELATED"/>
    <property type="match status" value="1"/>
</dbReference>
<evidence type="ECO:0000313" key="2">
    <source>
        <dbReference type="EMBL" id="RWS27333.1"/>
    </source>
</evidence>
<protein>
    <submittedName>
        <fullName evidence="2">BTB and poz domain-containing protein-like protein</fullName>
    </submittedName>
</protein>
<evidence type="ECO:0000259" key="1">
    <source>
        <dbReference type="PROSITE" id="PS50097"/>
    </source>
</evidence>
<dbReference type="InterPro" id="IPR000210">
    <property type="entry name" value="BTB/POZ_dom"/>
</dbReference>
<dbReference type="Gene3D" id="3.30.710.10">
    <property type="entry name" value="Potassium Channel Kv1.1, Chain A"/>
    <property type="match status" value="1"/>
</dbReference>
<dbReference type="SMART" id="SM00225">
    <property type="entry name" value="BTB"/>
    <property type="match status" value="1"/>
</dbReference>
<reference evidence="2 3" key="1">
    <citation type="journal article" date="2018" name="Gigascience">
        <title>Genomes of trombidid mites reveal novel predicted allergens and laterally-transferred genes associated with secondary metabolism.</title>
        <authorList>
            <person name="Dong X."/>
            <person name="Chaisiri K."/>
            <person name="Xia D."/>
            <person name="Armstrong S.D."/>
            <person name="Fang Y."/>
            <person name="Donnelly M.J."/>
            <person name="Kadowaki T."/>
            <person name="McGarry J.W."/>
            <person name="Darby A.C."/>
            <person name="Makepeace B.L."/>
        </authorList>
    </citation>
    <scope>NUCLEOTIDE SEQUENCE [LARGE SCALE GENOMIC DNA]</scope>
    <source>
        <strain evidence="2">UoL-UT</strain>
    </source>
</reference>
<dbReference type="SUPFAM" id="SSF54695">
    <property type="entry name" value="POZ domain"/>
    <property type="match status" value="1"/>
</dbReference>
<dbReference type="EMBL" id="NCKV01002096">
    <property type="protein sequence ID" value="RWS27333.1"/>
    <property type="molecule type" value="Genomic_DNA"/>
</dbReference>
<feature type="domain" description="BTB" evidence="1">
    <location>
        <begin position="20"/>
        <end position="85"/>
    </location>
</feature>
<dbReference type="STRING" id="299467.A0A443SIH3"/>
<dbReference type="InterPro" id="IPR011705">
    <property type="entry name" value="BACK"/>
</dbReference>
<dbReference type="CDD" id="cd18186">
    <property type="entry name" value="BTB_POZ_ZBTB_KLHL-like"/>
    <property type="match status" value="1"/>
</dbReference>
<dbReference type="Pfam" id="PF00651">
    <property type="entry name" value="BTB"/>
    <property type="match status" value="1"/>
</dbReference>
<name>A0A443SIH3_9ACAR</name>
<gene>
    <name evidence="2" type="ORF">B4U80_12879</name>
</gene>
<dbReference type="Gene3D" id="1.25.40.420">
    <property type="match status" value="1"/>
</dbReference>
<organism evidence="2 3">
    <name type="scientific">Leptotrombidium deliense</name>
    <dbReference type="NCBI Taxonomy" id="299467"/>
    <lineage>
        <taxon>Eukaryota</taxon>
        <taxon>Metazoa</taxon>
        <taxon>Ecdysozoa</taxon>
        <taxon>Arthropoda</taxon>
        <taxon>Chelicerata</taxon>
        <taxon>Arachnida</taxon>
        <taxon>Acari</taxon>
        <taxon>Acariformes</taxon>
        <taxon>Trombidiformes</taxon>
        <taxon>Prostigmata</taxon>
        <taxon>Anystina</taxon>
        <taxon>Parasitengona</taxon>
        <taxon>Trombiculoidea</taxon>
        <taxon>Trombiculidae</taxon>
        <taxon>Leptotrombidium</taxon>
    </lineage>
</organism>
<dbReference type="Proteomes" id="UP000288716">
    <property type="component" value="Unassembled WGS sequence"/>
</dbReference>
<dbReference type="SMART" id="SM00875">
    <property type="entry name" value="BACK"/>
    <property type="match status" value="1"/>
</dbReference>
<dbReference type="InterPro" id="IPR051481">
    <property type="entry name" value="BTB-POZ/Galectin-3-binding"/>
</dbReference>
<dbReference type="Pfam" id="PF07707">
    <property type="entry name" value="BACK"/>
    <property type="match status" value="1"/>
</dbReference>
<comment type="caution">
    <text evidence="2">The sequence shown here is derived from an EMBL/GenBank/DDBJ whole genome shotgun (WGS) entry which is preliminary data.</text>
</comment>
<proteinExistence type="predicted"/>
<dbReference type="PROSITE" id="PS50097">
    <property type="entry name" value="BTB"/>
    <property type="match status" value="1"/>
</dbReference>
<dbReference type="OrthoDB" id="6434522at2759"/>
<dbReference type="AlphaFoldDB" id="A0A443SIH3"/>
<sequence>MGSNFHVDLINNLYLDSELSDIILLGSDNVPIRAHKTILAASCDYFKKRYLKNRAMSEIHFDDTPSEVILTFLMFVYRGEIEIDSLSELEMIKLYALCREIELHSLLEIVRQKFMDIEISFENLDEMFKQTRNDLQTKSKCLTFIDENSEKIIGNTDMFINFSYELVTEMLPRDTFFEKELNIFMAVEKWLENHENEEPAKRRKLLDCIRLNQLDQREYAAVRKSKLALFCSDSLTLDSEYFSSVANNTFSPRSKATIANESNIEDHSVCIQQSVSEIVRKVEVLQLGCEKETENVSSSASESNNMVNENCGDGFECSPENSFETIVNCNISVTAANQSPNHNDSKSENEFTKNQNSTENRCALCNACLKKEQLLEKEVQTDEMCIPNKIEQQIDDDVKSSVSACERSESFMSFNEDENVQRLMMITDNVDSGEYLQSNTESMDICRRKGEKYCASEYIINDIELENLITCLTVDNELLIPSIYTLLELTKILNEKQKDVLGTSGLIESLLYLIYSVGNGNYSYNLCEEVIGSALSLLYSLMGNYKLWTANYSIINLF</sequence>
<dbReference type="InterPro" id="IPR011333">
    <property type="entry name" value="SKP1/BTB/POZ_sf"/>
</dbReference>